<dbReference type="Proteomes" id="UP000324748">
    <property type="component" value="Unassembled WGS sequence"/>
</dbReference>
<evidence type="ECO:0000313" key="2">
    <source>
        <dbReference type="Proteomes" id="UP000324748"/>
    </source>
</evidence>
<keyword evidence="2" id="KW-1185">Reference proteome</keyword>
<organism evidence="1 2">
    <name type="scientific">Puccinia graminis f. sp. tritici</name>
    <dbReference type="NCBI Taxonomy" id="56615"/>
    <lineage>
        <taxon>Eukaryota</taxon>
        <taxon>Fungi</taxon>
        <taxon>Dikarya</taxon>
        <taxon>Basidiomycota</taxon>
        <taxon>Pucciniomycotina</taxon>
        <taxon>Pucciniomycetes</taxon>
        <taxon>Pucciniales</taxon>
        <taxon>Pucciniaceae</taxon>
        <taxon>Puccinia</taxon>
    </lineage>
</organism>
<comment type="caution">
    <text evidence="1">The sequence shown here is derived from an EMBL/GenBank/DDBJ whole genome shotgun (WGS) entry which is preliminary data.</text>
</comment>
<evidence type="ECO:0000313" key="1">
    <source>
        <dbReference type="EMBL" id="KAA1078365.1"/>
    </source>
</evidence>
<proteinExistence type="predicted"/>
<name>A0A5B0MN43_PUCGR</name>
<dbReference type="AlphaFoldDB" id="A0A5B0MN43"/>
<gene>
    <name evidence="1" type="ORF">PGT21_034049</name>
</gene>
<sequence>MSPGGIPPGELVHNPARWGGIPPNKLVYIPARLEEPLPTSNPHTSSLRGCLLFVSV</sequence>
<dbReference type="EMBL" id="VSWC01000144">
    <property type="protein sequence ID" value="KAA1078365.1"/>
    <property type="molecule type" value="Genomic_DNA"/>
</dbReference>
<accession>A0A5B0MN43</accession>
<protein>
    <submittedName>
        <fullName evidence="1">Uncharacterized protein</fullName>
    </submittedName>
</protein>
<dbReference type="OrthoDB" id="10576018at2759"/>
<reference evidence="1 2" key="1">
    <citation type="submission" date="2019-05" db="EMBL/GenBank/DDBJ databases">
        <title>Emergence of the Ug99 lineage of the wheat stem rust pathogen through somatic hybridization.</title>
        <authorList>
            <person name="Li F."/>
            <person name="Upadhyaya N.M."/>
            <person name="Sperschneider J."/>
            <person name="Matny O."/>
            <person name="Nguyen-Phuc H."/>
            <person name="Mago R."/>
            <person name="Raley C."/>
            <person name="Miller M.E."/>
            <person name="Silverstein K.A.T."/>
            <person name="Henningsen E."/>
            <person name="Hirsch C.D."/>
            <person name="Visser B."/>
            <person name="Pretorius Z.A."/>
            <person name="Steffenson B.J."/>
            <person name="Schwessinger B."/>
            <person name="Dodds P.N."/>
            <person name="Figueroa M."/>
        </authorList>
    </citation>
    <scope>NUCLEOTIDE SEQUENCE [LARGE SCALE GENOMIC DNA]</scope>
    <source>
        <strain evidence="1">21-0</strain>
    </source>
</reference>